<dbReference type="PRINTS" id="PR00480">
    <property type="entry name" value="ASTACIN"/>
</dbReference>
<dbReference type="PROSITE" id="PS51864">
    <property type="entry name" value="ASTACIN"/>
    <property type="match status" value="1"/>
</dbReference>
<dbReference type="SUPFAM" id="SSF55486">
    <property type="entry name" value="Metalloproteases ('zincins'), catalytic domain"/>
    <property type="match status" value="1"/>
</dbReference>
<keyword evidence="1 2" id="KW-0645">Protease</keyword>
<protein>
    <recommendedName>
        <fullName evidence="2">Metalloendopeptidase</fullName>
        <ecNumber evidence="2">3.4.24.-</ecNumber>
    </recommendedName>
</protein>
<evidence type="ECO:0000256" key="1">
    <source>
        <dbReference type="PROSITE-ProRule" id="PRU01211"/>
    </source>
</evidence>
<dbReference type="SMART" id="SM00235">
    <property type="entry name" value="ZnMc"/>
    <property type="match status" value="1"/>
</dbReference>
<keyword evidence="2" id="KW-0732">Signal</keyword>
<feature type="binding site" evidence="1">
    <location>
        <position position="130"/>
    </location>
    <ligand>
        <name>Zn(2+)</name>
        <dbReference type="ChEBI" id="CHEBI:29105"/>
        <note>catalytic</note>
    </ligand>
</feature>
<evidence type="ECO:0000313" key="5">
    <source>
        <dbReference type="EnsemblMetazoa" id="ACOM036726-PA.1"/>
    </source>
</evidence>
<keyword evidence="1 2" id="KW-0378">Hydrolase</keyword>
<evidence type="ECO:0000256" key="2">
    <source>
        <dbReference type="RuleBase" id="RU361183"/>
    </source>
</evidence>
<proteinExistence type="predicted"/>
<dbReference type="PANTHER" id="PTHR10127">
    <property type="entry name" value="DISCOIDIN, CUB, EGF, LAMININ , AND ZINC METALLOPROTEASE DOMAIN CONTAINING"/>
    <property type="match status" value="1"/>
</dbReference>
<dbReference type="Pfam" id="PF01400">
    <property type="entry name" value="Astacin"/>
    <property type="match status" value="1"/>
</dbReference>
<dbReference type="AlphaFoldDB" id="A0A8W7PT29"/>
<dbReference type="Gene3D" id="3.40.390.10">
    <property type="entry name" value="Collagenase (Catalytic Domain)"/>
    <property type="match status" value="1"/>
</dbReference>
<name>A0A8W7PT29_ANOCL</name>
<dbReference type="PANTHER" id="PTHR10127:SF883">
    <property type="entry name" value="ZINC METALLOPROTEINASE NAS-8"/>
    <property type="match status" value="1"/>
</dbReference>
<feature type="domain" description="Peptidase M12A" evidence="4">
    <location>
        <begin position="101"/>
        <end position="229"/>
    </location>
</feature>
<feature type="binding site" evidence="1">
    <location>
        <position position="124"/>
    </location>
    <ligand>
        <name>Zn(2+)</name>
        <dbReference type="ChEBI" id="CHEBI:29105"/>
        <note>catalytic</note>
    </ligand>
</feature>
<evidence type="ECO:0000256" key="3">
    <source>
        <dbReference type="SAM" id="MobiDB-lite"/>
    </source>
</evidence>
<dbReference type="GO" id="GO:0004222">
    <property type="term" value="F:metalloendopeptidase activity"/>
    <property type="evidence" value="ECO:0007669"/>
    <property type="project" value="UniProtKB-UniRule"/>
</dbReference>
<keyword evidence="1 2" id="KW-0479">Metal-binding</keyword>
<dbReference type="GO" id="GO:0008270">
    <property type="term" value="F:zinc ion binding"/>
    <property type="evidence" value="ECO:0007669"/>
    <property type="project" value="UniProtKB-UniRule"/>
</dbReference>
<dbReference type="EnsemblMetazoa" id="ACOM036726-RA">
    <property type="protein sequence ID" value="ACOM036726-PA.1"/>
    <property type="gene ID" value="ACOM036726"/>
</dbReference>
<dbReference type="EC" id="3.4.24.-" evidence="2"/>
<dbReference type="VEuPathDB" id="VectorBase:ACON2_035863"/>
<keyword evidence="1 2" id="KW-0862">Zinc</keyword>
<comment type="cofactor">
    <cofactor evidence="1 2">
        <name>Zn(2+)</name>
        <dbReference type="ChEBI" id="CHEBI:29105"/>
    </cofactor>
    <text evidence="1 2">Binds 1 zinc ion per subunit.</text>
</comment>
<comment type="caution">
    <text evidence="1">Lacks conserved residue(s) required for the propagation of feature annotation.</text>
</comment>
<feature type="signal peptide" evidence="2">
    <location>
        <begin position="1"/>
        <end position="26"/>
    </location>
</feature>
<feature type="active site" evidence="1">
    <location>
        <position position="121"/>
    </location>
</feature>
<dbReference type="GO" id="GO:0006508">
    <property type="term" value="P:proteolysis"/>
    <property type="evidence" value="ECO:0007669"/>
    <property type="project" value="UniProtKB-KW"/>
</dbReference>
<dbReference type="InterPro" id="IPR006026">
    <property type="entry name" value="Peptidase_Metallo"/>
</dbReference>
<reference evidence="5" key="1">
    <citation type="submission" date="2022-08" db="UniProtKB">
        <authorList>
            <consortium name="EnsemblMetazoa"/>
        </authorList>
    </citation>
    <scope>IDENTIFICATION</scope>
</reference>
<keyword evidence="1 2" id="KW-0482">Metalloprotease</keyword>
<evidence type="ECO:0000259" key="4">
    <source>
        <dbReference type="PROSITE" id="PS51864"/>
    </source>
</evidence>
<organism evidence="5">
    <name type="scientific">Anopheles coluzzii</name>
    <name type="common">African malaria mosquito</name>
    <dbReference type="NCBI Taxonomy" id="1518534"/>
    <lineage>
        <taxon>Eukaryota</taxon>
        <taxon>Metazoa</taxon>
        <taxon>Ecdysozoa</taxon>
        <taxon>Arthropoda</taxon>
        <taxon>Hexapoda</taxon>
        <taxon>Insecta</taxon>
        <taxon>Pterygota</taxon>
        <taxon>Neoptera</taxon>
        <taxon>Endopterygota</taxon>
        <taxon>Diptera</taxon>
        <taxon>Nematocera</taxon>
        <taxon>Culicoidea</taxon>
        <taxon>Culicidae</taxon>
        <taxon>Anophelinae</taxon>
        <taxon>Anopheles</taxon>
    </lineage>
</organism>
<dbReference type="Proteomes" id="UP000075882">
    <property type="component" value="Unassembled WGS sequence"/>
</dbReference>
<feature type="binding site" evidence="1">
    <location>
        <position position="120"/>
    </location>
    <ligand>
        <name>Zn(2+)</name>
        <dbReference type="ChEBI" id="CHEBI:29105"/>
        <note>catalytic</note>
    </ligand>
</feature>
<dbReference type="InterPro" id="IPR024079">
    <property type="entry name" value="MetalloPept_cat_dom_sf"/>
</dbReference>
<dbReference type="PROSITE" id="PS51257">
    <property type="entry name" value="PROKAR_LIPOPROTEIN"/>
    <property type="match status" value="1"/>
</dbReference>
<dbReference type="InterPro" id="IPR001506">
    <property type="entry name" value="Peptidase_M12A"/>
</dbReference>
<feature type="region of interest" description="Disordered" evidence="3">
    <location>
        <begin position="239"/>
        <end position="300"/>
    </location>
</feature>
<feature type="chain" id="PRO_5036515343" description="Metalloendopeptidase" evidence="2">
    <location>
        <begin position="27"/>
        <end position="338"/>
    </location>
</feature>
<sequence length="338" mass="36613">MVCGKETLFALGTLLLACCLLEWAEGRGATGPSLDVGQRLRALKARKASAVNGAAPIKFKPWEAGLGVYKEGDIMERVVRQRNGVALSAFPNARWPNAVVPENQVNLQSPECVDIGTVVHELMHSIGFYHEFTRPDRDEWVTIDQGALAPEYQSATFYADNYGKMAASDVVLYGRKYDYGSVMHYSKYAAAASRTRPVMNNLQPWTGDFGNDNGLSAADIIDINYMYCNGTTTTTAQAATTTTTARPATTTTTTARPVTTTTTTTSRAATTTTTTTTRASTTTTRASTTTTRAPTTTATTRAPTTVRPGIFTTLIQVPVTRFLEILRSLPLFNLFSMG</sequence>
<accession>A0A8W7PT29</accession>